<feature type="transmembrane region" description="Helical" evidence="1">
    <location>
        <begin position="573"/>
        <end position="594"/>
    </location>
</feature>
<gene>
    <name evidence="2" type="primary">Cni-T15B7.14</name>
    <name evidence="2" type="synonym">Cnig_chr_V.g19934</name>
    <name evidence="2" type="ORF">B9Z55_019934</name>
</gene>
<feature type="transmembrane region" description="Helical" evidence="1">
    <location>
        <begin position="121"/>
        <end position="139"/>
    </location>
</feature>
<evidence type="ECO:0000313" key="2">
    <source>
        <dbReference type="EMBL" id="PIC27784.1"/>
    </source>
</evidence>
<keyword evidence="1" id="KW-0812">Transmembrane</keyword>
<organism evidence="2 3">
    <name type="scientific">Caenorhabditis nigoni</name>
    <dbReference type="NCBI Taxonomy" id="1611254"/>
    <lineage>
        <taxon>Eukaryota</taxon>
        <taxon>Metazoa</taxon>
        <taxon>Ecdysozoa</taxon>
        <taxon>Nematoda</taxon>
        <taxon>Chromadorea</taxon>
        <taxon>Rhabditida</taxon>
        <taxon>Rhabditina</taxon>
        <taxon>Rhabditomorpha</taxon>
        <taxon>Rhabditoidea</taxon>
        <taxon>Rhabditidae</taxon>
        <taxon>Peloderinae</taxon>
        <taxon>Caenorhabditis</taxon>
    </lineage>
</organism>
<feature type="transmembrane region" description="Helical" evidence="1">
    <location>
        <begin position="80"/>
        <end position="100"/>
    </location>
</feature>
<evidence type="ECO:0000256" key="1">
    <source>
        <dbReference type="SAM" id="Phobius"/>
    </source>
</evidence>
<comment type="caution">
    <text evidence="2">The sequence shown here is derived from an EMBL/GenBank/DDBJ whole genome shotgun (WGS) entry which is preliminary data.</text>
</comment>
<dbReference type="EMBL" id="PDUG01000005">
    <property type="protein sequence ID" value="PIC27784.1"/>
    <property type="molecule type" value="Genomic_DNA"/>
</dbReference>
<evidence type="ECO:0000313" key="3">
    <source>
        <dbReference type="Proteomes" id="UP000230233"/>
    </source>
</evidence>
<keyword evidence="3" id="KW-1185">Reference proteome</keyword>
<name>A0A2G5TKH3_9PELO</name>
<sequence>MECTEKPPDMACYRKDIELPNLNSELEEMLIPSPYFNMVEQLTSLEDDVLQRAGEKIVAEDNNVTSWEFFYIGVFRKSNLFYGFLALINFYWLSYGFLAFKYSREGFDKFITMYREFYMKSLLLIVYAVFLIFMIYNSFYTAQWVEYYKNRNHGRQERFEKFLEEYEGVVNSTSLRSSCSMEEARTEWDEIEAFHLRIQEHYQENIPTSEKTLSIMLNVSELVQRDCRNETDPICGNQNGEQQIKNWTVVENLKAWNSPDLPSNWDNLTEPFENAKTEVFNQQRTSFQDIREAARERMMLLKNVYIKVEALFSSPSPYYIVASFYALHFVNICIVAVSLLSILAMFRDRSYLENNGMIVPLVKGLRKINCYIFIFAFYALFWSWLVVIFSSAAHSLYLVVLRDFDFEVLGKLNVTDSNGHQHFNFREFLKSTDHTVIEELLALNPQAILRNNTHSRGQIHDWKHKIEIILENNTSLYKSPVKEFCENTGQLFNENNGSWIDKLRKELHQITRLCKSIEGECFFCKFKEDLNKTSEEAMRIRERNVAVANRSGNDLEGLLILHQKYRLGMWNDYVAPITFLEVPSINVLICFYVMSTMMMISISMMETENPTPTPENRFEYYKLHTADRGLYWLNT</sequence>
<feature type="transmembrane region" description="Helical" evidence="1">
    <location>
        <begin position="368"/>
        <end position="393"/>
    </location>
</feature>
<feature type="transmembrane region" description="Helical" evidence="1">
    <location>
        <begin position="318"/>
        <end position="347"/>
    </location>
</feature>
<dbReference type="OrthoDB" id="5869491at2759"/>
<proteinExistence type="predicted"/>
<protein>
    <submittedName>
        <fullName evidence="2">Uncharacterized protein</fullName>
    </submittedName>
</protein>
<keyword evidence="1" id="KW-0472">Membrane</keyword>
<dbReference type="Proteomes" id="UP000230233">
    <property type="component" value="Chromosome V"/>
</dbReference>
<accession>A0A2G5TKH3</accession>
<reference evidence="3" key="1">
    <citation type="submission" date="2017-10" db="EMBL/GenBank/DDBJ databases">
        <title>Rapid genome shrinkage in a self-fertile nematode reveals novel sperm competition proteins.</title>
        <authorList>
            <person name="Yin D."/>
            <person name="Schwarz E.M."/>
            <person name="Thomas C.G."/>
            <person name="Felde R.L."/>
            <person name="Korf I.F."/>
            <person name="Cutter A.D."/>
            <person name="Schartner C.M."/>
            <person name="Ralston E.J."/>
            <person name="Meyer B.J."/>
            <person name="Haag E.S."/>
        </authorList>
    </citation>
    <scope>NUCLEOTIDE SEQUENCE [LARGE SCALE GENOMIC DNA]</scope>
    <source>
        <strain evidence="3">JU1422</strain>
    </source>
</reference>
<dbReference type="AlphaFoldDB" id="A0A2G5TKH3"/>
<keyword evidence="1" id="KW-1133">Transmembrane helix</keyword>